<evidence type="ECO:0000313" key="1">
    <source>
        <dbReference type="EMBL" id="KAK7323409.1"/>
    </source>
</evidence>
<evidence type="ECO:0000313" key="2">
    <source>
        <dbReference type="Proteomes" id="UP001367508"/>
    </source>
</evidence>
<accession>A0AAN9KWT1</accession>
<name>A0AAN9KWT1_CANGL</name>
<sequence length="241" mass="27664">MEGRVNSQPLYLCSGYYLYVPDELSYGLDTTIFSVFRYQEEMASLHGIVYPCLNFRWYGQNHESLSSLFQCQLGRKYRVPYARVNKCETSQDSQLKTRVLDGISLEVIYSNPQWSSACLVSHLVVPIDGWKASHKCLDHGIVAPLQWQWFRSFALSRVRLRETPMIFNWHQGININLLYSQKRLVKIPIKAFSSATSMALGLVVGALLDPLQPGFKPLTHHYFVAKFLLLVHHTPSSEPHD</sequence>
<keyword evidence="2" id="KW-1185">Reference proteome</keyword>
<organism evidence="1 2">
    <name type="scientific">Canavalia gladiata</name>
    <name type="common">Sword bean</name>
    <name type="synonym">Dolichos gladiatus</name>
    <dbReference type="NCBI Taxonomy" id="3824"/>
    <lineage>
        <taxon>Eukaryota</taxon>
        <taxon>Viridiplantae</taxon>
        <taxon>Streptophyta</taxon>
        <taxon>Embryophyta</taxon>
        <taxon>Tracheophyta</taxon>
        <taxon>Spermatophyta</taxon>
        <taxon>Magnoliopsida</taxon>
        <taxon>eudicotyledons</taxon>
        <taxon>Gunneridae</taxon>
        <taxon>Pentapetalae</taxon>
        <taxon>rosids</taxon>
        <taxon>fabids</taxon>
        <taxon>Fabales</taxon>
        <taxon>Fabaceae</taxon>
        <taxon>Papilionoideae</taxon>
        <taxon>50 kb inversion clade</taxon>
        <taxon>NPAAA clade</taxon>
        <taxon>indigoferoid/millettioid clade</taxon>
        <taxon>Phaseoleae</taxon>
        <taxon>Canavalia</taxon>
    </lineage>
</organism>
<comment type="caution">
    <text evidence="1">The sequence shown here is derived from an EMBL/GenBank/DDBJ whole genome shotgun (WGS) entry which is preliminary data.</text>
</comment>
<proteinExistence type="predicted"/>
<dbReference type="EMBL" id="JAYMYQ010000006">
    <property type="protein sequence ID" value="KAK7323409.1"/>
    <property type="molecule type" value="Genomic_DNA"/>
</dbReference>
<protein>
    <submittedName>
        <fullName evidence="1">Uncharacterized protein</fullName>
    </submittedName>
</protein>
<dbReference type="Proteomes" id="UP001367508">
    <property type="component" value="Unassembled WGS sequence"/>
</dbReference>
<reference evidence="1 2" key="1">
    <citation type="submission" date="2024-01" db="EMBL/GenBank/DDBJ databases">
        <title>The genomes of 5 underutilized Papilionoideae crops provide insights into root nodulation and disease resistanc.</title>
        <authorList>
            <person name="Jiang F."/>
        </authorList>
    </citation>
    <scope>NUCLEOTIDE SEQUENCE [LARGE SCALE GENOMIC DNA]</scope>
    <source>
        <strain evidence="1">LVBAO_FW01</strain>
        <tissue evidence="1">Leaves</tissue>
    </source>
</reference>
<dbReference type="AlphaFoldDB" id="A0AAN9KWT1"/>
<gene>
    <name evidence="1" type="ORF">VNO77_26881</name>
</gene>